<evidence type="ECO:0000256" key="3">
    <source>
        <dbReference type="ARBA" id="ARBA00023145"/>
    </source>
</evidence>
<dbReference type="AlphaFoldDB" id="L9XN25"/>
<feature type="region of interest" description="Disordered" evidence="4">
    <location>
        <begin position="240"/>
        <end position="279"/>
    </location>
</feature>
<gene>
    <name evidence="5" type="ORF">C493_01160</name>
</gene>
<dbReference type="eggNOG" id="arCOG04082">
    <property type="taxonomic scope" value="Archaea"/>
</dbReference>
<dbReference type="Pfam" id="PF01804">
    <property type="entry name" value="Penicil_amidase"/>
    <property type="match status" value="1"/>
</dbReference>
<dbReference type="Gene3D" id="2.30.120.10">
    <property type="match status" value="1"/>
</dbReference>
<dbReference type="EMBL" id="AOHZ01000006">
    <property type="protein sequence ID" value="ELY62033.1"/>
    <property type="molecule type" value="Genomic_DNA"/>
</dbReference>
<dbReference type="InterPro" id="IPR014395">
    <property type="entry name" value="Pen/GL7ACA/AHL_acylase"/>
</dbReference>
<comment type="similarity">
    <text evidence="1">Belongs to the peptidase S45 family.</text>
</comment>
<proteinExistence type="inferred from homology"/>
<dbReference type="Proteomes" id="UP000011602">
    <property type="component" value="Unassembled WGS sequence"/>
</dbReference>
<dbReference type="GO" id="GO:0017000">
    <property type="term" value="P:antibiotic biosynthetic process"/>
    <property type="evidence" value="ECO:0007669"/>
    <property type="project" value="InterPro"/>
</dbReference>
<dbReference type="PIRSF" id="PIRSF001227">
    <property type="entry name" value="Pen_acylase"/>
    <property type="match status" value="1"/>
</dbReference>
<evidence type="ECO:0000256" key="2">
    <source>
        <dbReference type="ARBA" id="ARBA00022801"/>
    </source>
</evidence>
<dbReference type="OrthoDB" id="56056at2157"/>
<dbReference type="MEROPS" id="S45.003"/>
<dbReference type="RefSeq" id="WP_007257546.1">
    <property type="nucleotide sequence ID" value="NZ_AOHZ01000006.1"/>
</dbReference>
<keyword evidence="2" id="KW-0378">Hydrolase</keyword>
<accession>L9XN25</accession>
<dbReference type="PATRIC" id="fig|1227499.3.peg.237"/>
<evidence type="ECO:0000256" key="1">
    <source>
        <dbReference type="ARBA" id="ARBA00006586"/>
    </source>
</evidence>
<name>L9XN25_9EURY</name>
<reference evidence="5 6" key="1">
    <citation type="journal article" date="2014" name="PLoS Genet.">
        <title>Phylogenetically driven sequencing of extremely halophilic archaea reveals strategies for static and dynamic osmo-response.</title>
        <authorList>
            <person name="Becker E.A."/>
            <person name="Seitzer P.M."/>
            <person name="Tritt A."/>
            <person name="Larsen D."/>
            <person name="Krusor M."/>
            <person name="Yao A.I."/>
            <person name="Wu D."/>
            <person name="Madern D."/>
            <person name="Eisen J.A."/>
            <person name="Darling A.E."/>
            <person name="Facciotti M.T."/>
        </authorList>
    </citation>
    <scope>NUCLEOTIDE SEQUENCE [LARGE SCALE GENOMIC DNA]</scope>
    <source>
        <strain evidence="5 6">JCM 12255</strain>
    </source>
</reference>
<dbReference type="SUPFAM" id="SSF56235">
    <property type="entry name" value="N-terminal nucleophile aminohydrolases (Ntn hydrolases)"/>
    <property type="match status" value="1"/>
</dbReference>
<dbReference type="InterPro" id="IPR029055">
    <property type="entry name" value="Ntn_hydrolases_N"/>
</dbReference>
<dbReference type="STRING" id="1227499.C493_01160"/>
<evidence type="ECO:0000256" key="4">
    <source>
        <dbReference type="SAM" id="MobiDB-lite"/>
    </source>
</evidence>
<evidence type="ECO:0000313" key="6">
    <source>
        <dbReference type="Proteomes" id="UP000011602"/>
    </source>
</evidence>
<dbReference type="Gene3D" id="3.60.20.10">
    <property type="entry name" value="Glutamine Phosphoribosylpyrophosphate, subunit 1, domain 1"/>
    <property type="match status" value="1"/>
</dbReference>
<dbReference type="InterPro" id="IPR002692">
    <property type="entry name" value="S45"/>
</dbReference>
<organism evidence="5 6">
    <name type="scientific">Natronolimnohabitans innermongolicus JCM 12255</name>
    <dbReference type="NCBI Taxonomy" id="1227499"/>
    <lineage>
        <taxon>Archaea</taxon>
        <taxon>Methanobacteriati</taxon>
        <taxon>Methanobacteriota</taxon>
        <taxon>Stenosarchaea group</taxon>
        <taxon>Halobacteria</taxon>
        <taxon>Halobacteriales</taxon>
        <taxon>Natrialbaceae</taxon>
        <taxon>Natronolimnohabitans</taxon>
    </lineage>
</organism>
<sequence>MPSDTTRRGVIAGALAAGIGGLTFTGARELLEQFAPLSGRAWDAADRTPSSTVESPYGEATLRFDADGVPHVEADDEAAAYFAVGYAQAFDRLFQLDLQRRVMRGQLSEVVGEATLEDDEFHARMDFAGAAEATWEHVAETPAGRLVEAYADGVNRVIETEQLPLEFELLDYEPREWTPVDSMLMEKQISWDLTGNFGELRTALVADRLDEGVAEDLYPERMDHDVPILREEVLESAERLDGGGDEANTDAADASGATTASIEGGSSQSDERERGADPDAAVGAGLTRWLSKYESPTGVGSNSWVVSGEHTESGLPIVAYDPHLTLMAPPLWYEQRVETPERSVRGATFPGVPFVIAGANDAGTWSFTNVGADVLDCYAYEIDDDGERYRYDGEWREFETELRTLDVAGGDDRDITLRKTVHGPLLEREGRTVGVAWTGHTATRTTEAIEEYGRSEGLEDLLESTRKFDLPTQNLVYADADGRTLYYATGKLPIREIDGEAVAGNRIFDGSAGEGEWEGFTPFGESSWDGFVPFAEKPHAIDANVLATANQRVVDDPEHYVGVDYAAPYRGARIYDRLDAALEGAGDDGGDAPGSTDLEFHRKLQADAYDLRADQLLPELLAALADADADTDGRLEDAAATLEGWDRGMDRDSEGALVFARWMDHFRRLTVEPQFADADLDESHYPGDWAVATLDDDSDLYDDRSRAETMVAALEAALEELDDEGWERYGDWNTTRAIEHPFAVEAPFFDYDERPLDGSRATVNNYRVASGVGASWRMVVEPGGDATAILPGGNSGDYFSAHYGDQLDRWIENEQKPMERETDADVAVEFTEGSS</sequence>
<keyword evidence="6" id="KW-1185">Reference proteome</keyword>
<dbReference type="CDD" id="cd03747">
    <property type="entry name" value="Ntn_PGA_like"/>
    <property type="match status" value="1"/>
</dbReference>
<dbReference type="Gene3D" id="1.10.1400.10">
    <property type="match status" value="1"/>
</dbReference>
<dbReference type="PANTHER" id="PTHR34218:SF4">
    <property type="entry name" value="ACYL-HOMOSERINE LACTONE ACYLASE QUIP"/>
    <property type="match status" value="1"/>
</dbReference>
<dbReference type="GO" id="GO:0016811">
    <property type="term" value="F:hydrolase activity, acting on carbon-nitrogen (but not peptide) bonds, in linear amides"/>
    <property type="evidence" value="ECO:0007669"/>
    <property type="project" value="InterPro"/>
</dbReference>
<feature type="region of interest" description="Disordered" evidence="4">
    <location>
        <begin position="816"/>
        <end position="835"/>
    </location>
</feature>
<dbReference type="InterPro" id="IPR043146">
    <property type="entry name" value="Penicillin_amidase_N_B-knob"/>
</dbReference>
<evidence type="ECO:0000313" key="5">
    <source>
        <dbReference type="EMBL" id="ELY62033.1"/>
    </source>
</evidence>
<protein>
    <submittedName>
        <fullName evidence="5">Peptidase S45 penicillin amidase</fullName>
    </submittedName>
</protein>
<dbReference type="PANTHER" id="PTHR34218">
    <property type="entry name" value="PEPTIDASE S45 PENICILLIN AMIDASE"/>
    <property type="match status" value="1"/>
</dbReference>
<dbReference type="Gene3D" id="1.10.439.10">
    <property type="entry name" value="Penicillin Amidohydrolase, domain 1"/>
    <property type="match status" value="1"/>
</dbReference>
<comment type="caution">
    <text evidence="5">The sequence shown here is derived from an EMBL/GenBank/DDBJ whole genome shotgun (WGS) entry which is preliminary data.</text>
</comment>
<keyword evidence="3" id="KW-0865">Zymogen</keyword>
<feature type="compositionally biased region" description="Low complexity" evidence="4">
    <location>
        <begin position="249"/>
        <end position="261"/>
    </location>
</feature>
<dbReference type="InterPro" id="IPR043147">
    <property type="entry name" value="Penicillin_amidase_A-knob"/>
</dbReference>
<dbReference type="InterPro" id="IPR023343">
    <property type="entry name" value="Penicillin_amidase_dom1"/>
</dbReference>